<feature type="binding site" evidence="7">
    <location>
        <begin position="17"/>
        <end position="19"/>
    </location>
    <ligand>
        <name>FMN</name>
        <dbReference type="ChEBI" id="CHEBI:58210"/>
    </ligand>
</feature>
<dbReference type="STRING" id="1348114.OM33_00345"/>
<evidence type="ECO:0000313" key="9">
    <source>
        <dbReference type="EMBL" id="AIY63783.1"/>
    </source>
</evidence>
<gene>
    <name evidence="7" type="primary">ubiX</name>
    <name evidence="9" type="ORF">OM33_00345</name>
</gene>
<dbReference type="InterPro" id="IPR003382">
    <property type="entry name" value="Flavoprotein"/>
</dbReference>
<dbReference type="NCBIfam" id="TIGR00421">
    <property type="entry name" value="ubiX_pad"/>
    <property type="match status" value="1"/>
</dbReference>
<dbReference type="HOGENOM" id="CLU_074522_0_0_6"/>
<dbReference type="InterPro" id="IPR004507">
    <property type="entry name" value="UbiX-like"/>
</dbReference>
<feature type="binding site" evidence="7">
    <location>
        <begin position="108"/>
        <end position="111"/>
    </location>
    <ligand>
        <name>FMN</name>
        <dbReference type="ChEBI" id="CHEBI:58210"/>
    </ligand>
</feature>
<dbReference type="InterPro" id="IPR036551">
    <property type="entry name" value="Flavin_trans-like"/>
</dbReference>
<comment type="caution">
    <text evidence="7">Lacks conserved residue(s) required for the propagation of feature annotation.</text>
</comment>
<dbReference type="GO" id="GO:0016831">
    <property type="term" value="F:carboxy-lyase activity"/>
    <property type="evidence" value="ECO:0007669"/>
    <property type="project" value="TreeGrafter"/>
</dbReference>
<evidence type="ECO:0000256" key="6">
    <source>
        <dbReference type="ARBA" id="ARBA00060793"/>
    </source>
</evidence>
<dbReference type="PANTHER" id="PTHR43374">
    <property type="entry name" value="FLAVIN PRENYLTRANSFERASE"/>
    <property type="match status" value="1"/>
</dbReference>
<comment type="similarity">
    <text evidence="6 7">Belongs to the UbiX/PAD1 family.</text>
</comment>
<evidence type="ECO:0000259" key="8">
    <source>
        <dbReference type="Pfam" id="PF02441"/>
    </source>
</evidence>
<dbReference type="HAMAP" id="MF_01984">
    <property type="entry name" value="ubiX_pad"/>
    <property type="match status" value="1"/>
</dbReference>
<dbReference type="Pfam" id="PF02441">
    <property type="entry name" value="Flavoprotein"/>
    <property type="match status" value="1"/>
</dbReference>
<dbReference type="EC" id="2.5.1.129" evidence="7"/>
<evidence type="ECO:0000256" key="5">
    <source>
        <dbReference type="ARBA" id="ARBA00050612"/>
    </source>
</evidence>
<evidence type="ECO:0000256" key="3">
    <source>
        <dbReference type="ARBA" id="ARBA00022643"/>
    </source>
</evidence>
<name>A0A0A7EBB4_9GAMM</name>
<feature type="domain" description="Flavoprotein" evidence="8">
    <location>
        <begin position="10"/>
        <end position="194"/>
    </location>
</feature>
<evidence type="ECO:0000256" key="7">
    <source>
        <dbReference type="HAMAP-Rule" id="MF_01984"/>
    </source>
</evidence>
<keyword evidence="10" id="KW-1185">Reference proteome</keyword>
<organism evidence="9 10">
    <name type="scientific">Pseudoalteromonas piratica</name>
    <dbReference type="NCBI Taxonomy" id="1348114"/>
    <lineage>
        <taxon>Bacteria</taxon>
        <taxon>Pseudomonadati</taxon>
        <taxon>Pseudomonadota</taxon>
        <taxon>Gammaproteobacteria</taxon>
        <taxon>Alteromonadales</taxon>
        <taxon>Pseudoalteromonadaceae</taxon>
        <taxon>Pseudoalteromonas</taxon>
    </lineage>
</organism>
<dbReference type="NCBIfam" id="NF004685">
    <property type="entry name" value="PRK06029.1"/>
    <property type="match status" value="1"/>
</dbReference>
<dbReference type="Gene3D" id="3.40.50.1950">
    <property type="entry name" value="Flavin prenyltransferase-like"/>
    <property type="match status" value="1"/>
</dbReference>
<feature type="binding site" evidence="7">
    <location>
        <position position="173"/>
    </location>
    <ligand>
        <name>dimethylallyl phosphate</name>
        <dbReference type="ChEBI" id="CHEBI:88052"/>
    </ligand>
</feature>
<feature type="binding site" evidence="7">
    <location>
        <position position="189"/>
    </location>
    <ligand>
        <name>dimethylallyl phosphate</name>
        <dbReference type="ChEBI" id="CHEBI:88052"/>
    </ligand>
</feature>
<feature type="binding site" evidence="7">
    <location>
        <position position="143"/>
    </location>
    <ligand>
        <name>FMN</name>
        <dbReference type="ChEBI" id="CHEBI:58210"/>
    </ligand>
</feature>
<dbReference type="EMBL" id="CP009888">
    <property type="protein sequence ID" value="AIY63783.1"/>
    <property type="molecule type" value="Genomic_DNA"/>
</dbReference>
<reference evidence="9 10" key="1">
    <citation type="submission" date="2014-11" db="EMBL/GenBank/DDBJ databases">
        <title>Complete Genome Sequence of Pseudoalteromonas sp. Strain OCN003 Isolated from Kaneohe Bay, Oahu, Hawaii.</title>
        <authorList>
            <person name="Beurmann S."/>
            <person name="Videau P."/>
            <person name="Ushijima B."/>
            <person name="Smith A.M."/>
            <person name="Aeby G.S."/>
            <person name="Callahan S.M."/>
            <person name="Belcaid M."/>
        </authorList>
    </citation>
    <scope>NUCLEOTIDE SEQUENCE [LARGE SCALE GENOMIC DNA]</scope>
    <source>
        <strain evidence="9 10">OCN003</strain>
    </source>
</reference>
<keyword evidence="2 7" id="KW-0285">Flavoprotein</keyword>
<dbReference type="AlphaFoldDB" id="A0A0A7EBB4"/>
<dbReference type="SUPFAM" id="SSF52507">
    <property type="entry name" value="Homo-oligomeric flavin-containing Cys decarboxylases, HFCD"/>
    <property type="match status" value="1"/>
</dbReference>
<accession>A0A0A7EBB4</accession>
<keyword evidence="3 7" id="KW-0288">FMN</keyword>
<protein>
    <recommendedName>
        <fullName evidence="7">Flavin prenyltransferase UbiX</fullName>
        <ecNumber evidence="7">2.5.1.129</ecNumber>
    </recommendedName>
</protein>
<keyword evidence="4 7" id="KW-0808">Transferase</keyword>
<comment type="catalytic activity">
    <reaction evidence="5 7">
        <text>dimethylallyl phosphate + FMNH2 = prenylated FMNH2 + phosphate</text>
        <dbReference type="Rhea" id="RHEA:37743"/>
        <dbReference type="ChEBI" id="CHEBI:43474"/>
        <dbReference type="ChEBI" id="CHEBI:57618"/>
        <dbReference type="ChEBI" id="CHEBI:87467"/>
        <dbReference type="ChEBI" id="CHEBI:88052"/>
        <dbReference type="EC" id="2.5.1.129"/>
    </reaction>
</comment>
<dbReference type="eggNOG" id="COG0163">
    <property type="taxonomic scope" value="Bacteria"/>
</dbReference>
<proteinExistence type="inferred from homology"/>
<sequence length="208" mass="22428">MTQNHEFNETITVALSGASGMPYGLKLIETLISLNHQVFVLVSSAARVVLDTESDVKLSGNEEKATEQLSSLFNAKPNQVKAFGKDNWFSPVASGSAAPKKMIVCPCSAGTVSAISHGASDNLLERAADVVIKEKGQLMLVVRETPLSAIHLENMHKLAQLGVTIMPAAPGFYHNPSSIDDLVNFMVARILDHLSIEHTLAKRWGYGC</sequence>
<dbReference type="KEGG" id="pseo:OM33_00345"/>
<dbReference type="RefSeq" id="WP_038637282.1">
    <property type="nucleotide sequence ID" value="NZ_CP009888.1"/>
</dbReference>
<keyword evidence="1 7" id="KW-0637">Prenyltransferase</keyword>
<evidence type="ECO:0000256" key="2">
    <source>
        <dbReference type="ARBA" id="ARBA00022630"/>
    </source>
</evidence>
<evidence type="ECO:0000256" key="4">
    <source>
        <dbReference type="ARBA" id="ARBA00022679"/>
    </source>
</evidence>
<dbReference type="GO" id="GO:0106141">
    <property type="term" value="F:flavin prenyltransferase activity"/>
    <property type="evidence" value="ECO:0007669"/>
    <property type="project" value="UniProtKB-EC"/>
</dbReference>
<comment type="function">
    <text evidence="7">Flavin prenyltransferase that catalyzes the synthesis of the prenylated FMN cofactor (prenyl-FMN) for 4-hydroxy-3-polyprenylbenzoic acid decarboxylase UbiD. The prenyltransferase is metal-independent and links a dimethylallyl moiety from dimethylallyl monophosphate (DMAP) to the flavin N5 and C6 atoms of FMN.</text>
</comment>
<dbReference type="PANTHER" id="PTHR43374:SF1">
    <property type="entry name" value="FLAVIN PRENYLTRANSFERASE PAD1, MITOCHONDRIAL"/>
    <property type="match status" value="1"/>
</dbReference>
<feature type="binding site" evidence="7">
    <location>
        <position position="43"/>
    </location>
    <ligand>
        <name>FMN</name>
        <dbReference type="ChEBI" id="CHEBI:58210"/>
    </ligand>
</feature>
<evidence type="ECO:0000256" key="1">
    <source>
        <dbReference type="ARBA" id="ARBA00022602"/>
    </source>
</evidence>
<dbReference type="FunFam" id="3.40.50.1950:FF:000001">
    <property type="entry name" value="Flavin prenyltransferase UbiX"/>
    <property type="match status" value="1"/>
</dbReference>
<evidence type="ECO:0000313" key="10">
    <source>
        <dbReference type="Proteomes" id="UP000030341"/>
    </source>
</evidence>
<dbReference type="OrthoDB" id="9781577at2"/>
<dbReference type="Proteomes" id="UP000030341">
    <property type="component" value="Chromosome 1"/>
</dbReference>